<protein>
    <recommendedName>
        <fullName evidence="5">Bromo domain-containing protein</fullName>
    </recommendedName>
</protein>
<evidence type="ECO:0000256" key="4">
    <source>
        <dbReference type="SAM" id="SignalP"/>
    </source>
</evidence>
<dbReference type="GO" id="GO:0006325">
    <property type="term" value="P:chromatin organization"/>
    <property type="evidence" value="ECO:0007669"/>
    <property type="project" value="UniProtKB-ARBA"/>
</dbReference>
<dbReference type="EMBL" id="KQ947422">
    <property type="protein sequence ID" value="KUJ13627.1"/>
    <property type="molecule type" value="Genomic_DNA"/>
</dbReference>
<dbReference type="RefSeq" id="XP_018067982.1">
    <property type="nucleotide sequence ID" value="XM_018205500.1"/>
</dbReference>
<proteinExistence type="predicted"/>
<feature type="signal peptide" evidence="4">
    <location>
        <begin position="1"/>
        <end position="21"/>
    </location>
</feature>
<feature type="region of interest" description="Disordered" evidence="3">
    <location>
        <begin position="225"/>
        <end position="626"/>
    </location>
</feature>
<feature type="domain" description="Bromo" evidence="5">
    <location>
        <begin position="648"/>
        <end position="749"/>
    </location>
</feature>
<feature type="compositionally biased region" description="Low complexity" evidence="3">
    <location>
        <begin position="490"/>
        <end position="501"/>
    </location>
</feature>
<feature type="compositionally biased region" description="Low complexity" evidence="3">
    <location>
        <begin position="278"/>
        <end position="294"/>
    </location>
</feature>
<feature type="compositionally biased region" description="Polar residues" evidence="3">
    <location>
        <begin position="465"/>
        <end position="486"/>
    </location>
</feature>
<keyword evidence="4" id="KW-0732">Signal</keyword>
<keyword evidence="1 2" id="KW-0103">Bromodomain</keyword>
<feature type="compositionally biased region" description="Basic and acidic residues" evidence="3">
    <location>
        <begin position="795"/>
        <end position="809"/>
    </location>
</feature>
<dbReference type="KEGG" id="psco:LY89DRAFT_160892"/>
<feature type="compositionally biased region" description="Polar residues" evidence="3">
    <location>
        <begin position="429"/>
        <end position="441"/>
    </location>
</feature>
<organism evidence="6 7">
    <name type="scientific">Mollisia scopiformis</name>
    <name type="common">Conifer needle endophyte fungus</name>
    <name type="synonym">Phialocephala scopiformis</name>
    <dbReference type="NCBI Taxonomy" id="149040"/>
    <lineage>
        <taxon>Eukaryota</taxon>
        <taxon>Fungi</taxon>
        <taxon>Dikarya</taxon>
        <taxon>Ascomycota</taxon>
        <taxon>Pezizomycotina</taxon>
        <taxon>Leotiomycetes</taxon>
        <taxon>Helotiales</taxon>
        <taxon>Mollisiaceae</taxon>
        <taxon>Mollisia</taxon>
    </lineage>
</organism>
<dbReference type="OrthoDB" id="21449at2759"/>
<feature type="compositionally biased region" description="Pro residues" evidence="3">
    <location>
        <begin position="295"/>
        <end position="315"/>
    </location>
</feature>
<dbReference type="SUPFAM" id="SSF47370">
    <property type="entry name" value="Bromodomain"/>
    <property type="match status" value="1"/>
</dbReference>
<evidence type="ECO:0000313" key="6">
    <source>
        <dbReference type="EMBL" id="KUJ13627.1"/>
    </source>
</evidence>
<keyword evidence="7" id="KW-1185">Reference proteome</keyword>
<feature type="compositionally biased region" description="Pro residues" evidence="3">
    <location>
        <begin position="372"/>
        <end position="385"/>
    </location>
</feature>
<gene>
    <name evidence="6" type="ORF">LY89DRAFT_160892</name>
</gene>
<evidence type="ECO:0000256" key="3">
    <source>
        <dbReference type="SAM" id="MobiDB-lite"/>
    </source>
</evidence>
<feature type="compositionally biased region" description="Polar residues" evidence="3">
    <location>
        <begin position="534"/>
        <end position="556"/>
    </location>
</feature>
<name>A0A194X189_MOLSC</name>
<dbReference type="PROSITE" id="PS50014">
    <property type="entry name" value="BROMODOMAIN_2"/>
    <property type="match status" value="1"/>
</dbReference>
<dbReference type="InterPro" id="IPR036427">
    <property type="entry name" value="Bromodomain-like_sf"/>
</dbReference>
<evidence type="ECO:0000313" key="7">
    <source>
        <dbReference type="Proteomes" id="UP000070700"/>
    </source>
</evidence>
<feature type="compositionally biased region" description="Low complexity" evidence="3">
    <location>
        <begin position="391"/>
        <end position="412"/>
    </location>
</feature>
<feature type="compositionally biased region" description="Pro residues" evidence="3">
    <location>
        <begin position="234"/>
        <end position="246"/>
    </location>
</feature>
<evidence type="ECO:0000256" key="1">
    <source>
        <dbReference type="ARBA" id="ARBA00023117"/>
    </source>
</evidence>
<dbReference type="PANTHER" id="PTHR15398:SF4">
    <property type="entry name" value="BROMODOMAIN-CONTAINING PROTEIN 8 ISOFORM X1"/>
    <property type="match status" value="1"/>
</dbReference>
<evidence type="ECO:0000259" key="5">
    <source>
        <dbReference type="PROSITE" id="PS50014"/>
    </source>
</evidence>
<dbReference type="InterPro" id="IPR001487">
    <property type="entry name" value="Bromodomain"/>
</dbReference>
<evidence type="ECO:0000256" key="2">
    <source>
        <dbReference type="PROSITE-ProRule" id="PRU00035"/>
    </source>
</evidence>
<feature type="chain" id="PRO_5008267714" description="Bromo domain-containing protein" evidence="4">
    <location>
        <begin position="22"/>
        <end position="837"/>
    </location>
</feature>
<dbReference type="Pfam" id="PF00439">
    <property type="entry name" value="Bromodomain"/>
    <property type="match status" value="1"/>
</dbReference>
<dbReference type="Gene3D" id="1.20.920.10">
    <property type="entry name" value="Bromodomain-like"/>
    <property type="match status" value="1"/>
</dbReference>
<reference evidence="6 7" key="1">
    <citation type="submission" date="2015-10" db="EMBL/GenBank/DDBJ databases">
        <title>Full genome of DAOMC 229536 Phialocephala scopiformis, a fungal endophyte of spruce producing the potent anti-insectan compound rugulosin.</title>
        <authorList>
            <consortium name="DOE Joint Genome Institute"/>
            <person name="Walker A.K."/>
            <person name="Frasz S.L."/>
            <person name="Seifert K.A."/>
            <person name="Miller J.D."/>
            <person name="Mondo S.J."/>
            <person name="Labutti K."/>
            <person name="Lipzen A."/>
            <person name="Dockter R."/>
            <person name="Kennedy M."/>
            <person name="Grigoriev I.V."/>
            <person name="Spatafora J.W."/>
        </authorList>
    </citation>
    <scope>NUCLEOTIDE SEQUENCE [LARGE SCALE GENOMIC DNA]</scope>
    <source>
        <strain evidence="6 7">CBS 120377</strain>
    </source>
</reference>
<accession>A0A194X189</accession>
<dbReference type="STRING" id="149040.A0A194X189"/>
<dbReference type="InParanoid" id="A0A194X189"/>
<dbReference type="AlphaFoldDB" id="A0A194X189"/>
<dbReference type="GO" id="GO:0035267">
    <property type="term" value="C:NuA4 histone acetyltransferase complex"/>
    <property type="evidence" value="ECO:0007669"/>
    <property type="project" value="TreeGrafter"/>
</dbReference>
<sequence length="837" mass="91637">MTNTALHTPLECLLLFQSLVAYGTEDQDFQRISDLLTNNPIVKDGDTYDAQRLTTDALRQIYMQLLRDELQAAEQEGEDGTQSKKRKLQSPPLPSIKDAHEYREKLPQLVDRLYARYRDQMIVAIRADEQRYGTIQREIGEIERGEWDERILEEEKAKTKANGSPSNSRPLMNGNTVQAAQEVGSSPAKVTDGTANPIPPPSPRTETRPEGLAISDVLNNHQEQLAASTNSAPPLSPQNFPPPPRPASNGPHGPSPLQTHQSNFNWQQPYGLPPQQQPPYQGAPFPQYAQYPQQLQPPRPFPSPHGLPSPHPHVPSSPVNAQHPQSVLLPPPNGIHRPPSSPGMPLDALADVAGQQQYRAPSGSPMMQQPPAGYPPQFQPHPRPPSGNGAPQMQPQYMQPYPTQQYQYPQNQRPAFVPQPAPLIPTENRPYSSPYHPNQGQRPPLQLGTPGSRSSIPHTPISRLPSLTTGSGTRWIQTPTASTPRQSVHIESPAIEPISPILRPAKVTSAKRGTKKQLSKADPKGKAPRRSVQRTRAGSTTSTVIAGSHRSQSVTSHIDELSPDNDPPNRIVKQEVATPIGVEDGGDTTADELPRRPSRSGPSPRHNTKRKRAFSIPIESRPPSAPPSHVLWTRAFTKISASALESIAGHKNASTFAAPVKERDAPGYKAFILRPQDLKSIKSAINAGAKAAAAAAPVDMNPNASSVWLPISEDLIPPKGIINYAQLEKELMRMFANAVMFNADPDRGIGGRWQGIGKGRGDNVGYEIDENGVVKDTKTMFADVEKIISNLRSAERRSEEIRDSSMARADDDEVDELAADDDSHAGNTSTVKRRRRA</sequence>
<feature type="region of interest" description="Disordered" evidence="3">
    <location>
        <begin position="795"/>
        <end position="837"/>
    </location>
</feature>
<dbReference type="GeneID" id="28815226"/>
<dbReference type="PANTHER" id="PTHR15398">
    <property type="entry name" value="BROMODOMAIN-CONTAINING PROTEIN 8"/>
    <property type="match status" value="1"/>
</dbReference>
<feature type="compositionally biased region" description="Polar residues" evidence="3">
    <location>
        <begin position="256"/>
        <end position="266"/>
    </location>
</feature>
<dbReference type="Proteomes" id="UP000070700">
    <property type="component" value="Unassembled WGS sequence"/>
</dbReference>
<feature type="region of interest" description="Disordered" evidence="3">
    <location>
        <begin position="180"/>
        <end position="209"/>
    </location>
</feature>
<feature type="region of interest" description="Disordered" evidence="3">
    <location>
        <begin position="72"/>
        <end position="101"/>
    </location>
</feature>
<feature type="compositionally biased region" description="Acidic residues" evidence="3">
    <location>
        <begin position="810"/>
        <end position="820"/>
    </location>
</feature>